<proteinExistence type="predicted"/>
<comment type="caution">
    <text evidence="1">The sequence shown here is derived from an EMBL/GenBank/DDBJ whole genome shotgun (WGS) entry which is preliminary data.</text>
</comment>
<sequence>MTTMQRDAIARAQRGDWELADAMELACQERMTFNGTYELLFGIWEGGRLRRFAYGEACDDDADMQFVNDSVRLIVDLNGNVLQRAEVDHELDSSLLSSVERTRLWANSILSEYLANLPAPTQAPLIPETV</sequence>
<evidence type="ECO:0000313" key="2">
    <source>
        <dbReference type="Proteomes" id="UP000237872"/>
    </source>
</evidence>
<evidence type="ECO:0000313" key="1">
    <source>
        <dbReference type="EMBL" id="PPU60818.1"/>
    </source>
</evidence>
<accession>A0A2S7CGW5</accession>
<organism evidence="1 2">
    <name type="scientific">Xanthomonas codiaei</name>
    <dbReference type="NCBI Taxonomy" id="56463"/>
    <lineage>
        <taxon>Bacteria</taxon>
        <taxon>Pseudomonadati</taxon>
        <taxon>Pseudomonadota</taxon>
        <taxon>Gammaproteobacteria</taxon>
        <taxon>Lysobacterales</taxon>
        <taxon>Lysobacteraceae</taxon>
        <taxon>Xanthomonas</taxon>
    </lineage>
</organism>
<dbReference type="Proteomes" id="UP000237872">
    <property type="component" value="Unassembled WGS sequence"/>
</dbReference>
<dbReference type="AlphaFoldDB" id="A0A2S7CGW5"/>
<name>A0A2S7CGW5_9XANT</name>
<dbReference type="EMBL" id="MDEC01000027">
    <property type="protein sequence ID" value="PPU60818.1"/>
    <property type="molecule type" value="Genomic_DNA"/>
</dbReference>
<gene>
    <name evidence="1" type="ORF">XcodCFBP4690_17205</name>
</gene>
<reference evidence="1 2" key="1">
    <citation type="submission" date="2016-08" db="EMBL/GenBank/DDBJ databases">
        <authorList>
            <person name="Seilhamer J.J."/>
        </authorList>
    </citation>
    <scope>NUCLEOTIDE SEQUENCE [LARGE SCALE GENOMIC DNA]</scope>
    <source>
        <strain evidence="1 2">CFBP4690</strain>
    </source>
</reference>
<protein>
    <submittedName>
        <fullName evidence="1">Uncharacterized protein</fullName>
    </submittedName>
</protein>